<accession>A0A1H7M258</accession>
<dbReference type="STRING" id="641665.GCA_002104455_03110"/>
<dbReference type="EMBL" id="FOBI01000005">
    <property type="protein sequence ID" value="SEL05350.1"/>
    <property type="molecule type" value="Genomic_DNA"/>
</dbReference>
<organism evidence="2 3">
    <name type="scientific">Colwellia chukchiensis</name>
    <dbReference type="NCBI Taxonomy" id="641665"/>
    <lineage>
        <taxon>Bacteria</taxon>
        <taxon>Pseudomonadati</taxon>
        <taxon>Pseudomonadota</taxon>
        <taxon>Gammaproteobacteria</taxon>
        <taxon>Alteromonadales</taxon>
        <taxon>Colwelliaceae</taxon>
        <taxon>Colwellia</taxon>
    </lineage>
</organism>
<dbReference type="Proteomes" id="UP000199297">
    <property type="component" value="Unassembled WGS sequence"/>
</dbReference>
<gene>
    <name evidence="2" type="ORF">SAMN05216262_10565</name>
</gene>
<feature type="chain" id="PRO_5011610974" evidence="1">
    <location>
        <begin position="21"/>
        <end position="361"/>
    </location>
</feature>
<dbReference type="InterPro" id="IPR042268">
    <property type="entry name" value="BamC_C"/>
</dbReference>
<dbReference type="AlphaFoldDB" id="A0A1H7M258"/>
<keyword evidence="3" id="KW-1185">Reference proteome</keyword>
<evidence type="ECO:0000313" key="3">
    <source>
        <dbReference type="Proteomes" id="UP000199297"/>
    </source>
</evidence>
<name>A0A1H7M258_9GAMM</name>
<feature type="signal peptide" evidence="1">
    <location>
        <begin position="1"/>
        <end position="20"/>
    </location>
</feature>
<reference evidence="3" key="1">
    <citation type="submission" date="2016-10" db="EMBL/GenBank/DDBJ databases">
        <authorList>
            <person name="Varghese N."/>
            <person name="Submissions S."/>
        </authorList>
    </citation>
    <scope>NUCLEOTIDE SEQUENCE [LARGE SCALE GENOMIC DNA]</scope>
    <source>
        <strain evidence="3">CGMCC 1.9127</strain>
    </source>
</reference>
<dbReference type="RefSeq" id="WP_085284626.1">
    <property type="nucleotide sequence ID" value="NZ_FOBI01000005.1"/>
</dbReference>
<protein>
    <submittedName>
        <fullName evidence="2">Beta-barrel assembly machine subunit BamC</fullName>
    </submittedName>
</protein>
<evidence type="ECO:0000256" key="1">
    <source>
        <dbReference type="SAM" id="SignalP"/>
    </source>
</evidence>
<dbReference type="PROSITE" id="PS51257">
    <property type="entry name" value="PROKAR_LIPOPROTEIN"/>
    <property type="match status" value="1"/>
</dbReference>
<evidence type="ECO:0000313" key="2">
    <source>
        <dbReference type="EMBL" id="SEL05350.1"/>
    </source>
</evidence>
<dbReference type="Pfam" id="PF06804">
    <property type="entry name" value="Lipoprotein_18"/>
    <property type="match status" value="1"/>
</dbReference>
<dbReference type="OrthoDB" id="5598420at2"/>
<sequence>MNRKILYFSLLSVAITGCSAVNNKRAVGDFDYAQQQQAPALKIPAGLQKPKTSDTYFVSDQINHQGPIGADVDVRAPSLVLPIAASTRAENNSAAARVWFDQVLDNEDLKTFISQAMKSQLASDNVELRQVDSEGFVYESDWYHHDAEIGTWPFKDMVRIESMRFRFTLESKAHGRSVALAVELIDYQKGQQAGTSKDIDIIDQQRAEMNMLNEVIAQVDYQYRLKQQENRLMRANQLFVNLGENSAGEAAYIVEIDADLLWANLPLFFEDHGFTISDLNESTKIYYVDYQRPEASFWQSIWGENPPVIDLSNGKYQFQVTANEGRSIVTLYDEQGVALSADTLQKIFEVMEAGLSFKEAF</sequence>
<dbReference type="InterPro" id="IPR010653">
    <property type="entry name" value="NlpB/DapX"/>
</dbReference>
<proteinExistence type="predicted"/>
<dbReference type="Gene3D" id="3.30.530.50">
    <property type="match status" value="1"/>
</dbReference>
<keyword evidence="1" id="KW-0732">Signal</keyword>
<dbReference type="Gene3D" id="3.30.310.170">
    <property type="entry name" value="Outer membrane protein assembly factor BamC"/>
    <property type="match status" value="1"/>
</dbReference>